<dbReference type="GO" id="GO:0003677">
    <property type="term" value="F:DNA binding"/>
    <property type="evidence" value="ECO:0007669"/>
    <property type="project" value="UniProtKB-KW"/>
</dbReference>
<comment type="similarity">
    <text evidence="3">Belongs to the histone H4 family.</text>
</comment>
<sequence length="228" mass="23294">MAPKAKAKAQTTTRTRVSVTSTTATTARGGSLPPSPPKSQAAASSSTSGAAAASSVPVPKAFAANVRAVDPEQLRRGLAALALLAPTPPTSGTPAPKASGKKEAGVKKAAAAQKKESHAHKAAGRASSAPSAVPIGGALSSKVRRKLAVAPDNANITNPDIRRLARRAGCQRISAQIYDETKGLLATFLQDILNAAAVYTDHAKRKTVALDDVIYSLKRRGKVVYGSG</sequence>
<comment type="subunit">
    <text evidence="4">The nucleosome is a histone octamer containing two molecules each of H2A, H2B, H3 and H4 assembled in one H3-H4 heterotetramer and two H2A-H2B heterodimers. The octamer wraps approximately 147 bp of DNA.</text>
</comment>
<reference evidence="11" key="1">
    <citation type="submission" date="2020-09" db="EMBL/GenBank/DDBJ databases">
        <authorList>
            <person name="Kwok A.C.M."/>
            <person name="Yang K.T.H."/>
            <person name="Wong J.T.Y."/>
        </authorList>
    </citation>
    <scope>NUCLEOTIDE SEQUENCE</scope>
</reference>
<evidence type="ECO:0000259" key="10">
    <source>
        <dbReference type="Pfam" id="PF15511"/>
    </source>
</evidence>
<dbReference type="EMBL" id="MT956616">
    <property type="protein sequence ID" value="UHA57732.1"/>
    <property type="molecule type" value="mRNA"/>
</dbReference>
<dbReference type="SMART" id="SM00417">
    <property type="entry name" value="H4"/>
    <property type="match status" value="1"/>
</dbReference>
<accession>A0A8K1X8M7</accession>
<name>A0A8K1X8M7_CRYCO</name>
<evidence type="ECO:0000256" key="1">
    <source>
        <dbReference type="ARBA" id="ARBA00004123"/>
    </source>
</evidence>
<dbReference type="GO" id="GO:0005634">
    <property type="term" value="C:nucleus"/>
    <property type="evidence" value="ECO:0007669"/>
    <property type="project" value="UniProtKB-SubCell"/>
</dbReference>
<proteinExistence type="evidence at transcript level"/>
<dbReference type="SUPFAM" id="SSF47113">
    <property type="entry name" value="Histone-fold"/>
    <property type="match status" value="1"/>
</dbReference>
<dbReference type="GO" id="GO:0046982">
    <property type="term" value="F:protein heterodimerization activity"/>
    <property type="evidence" value="ECO:0007669"/>
    <property type="project" value="InterPro"/>
</dbReference>
<dbReference type="AlphaFoldDB" id="A0A8K1X8M7"/>
<dbReference type="CDD" id="cd22912">
    <property type="entry name" value="HFD_H4"/>
    <property type="match status" value="1"/>
</dbReference>
<feature type="region of interest" description="Disordered" evidence="9">
    <location>
        <begin position="1"/>
        <end position="56"/>
    </location>
</feature>
<dbReference type="GO" id="GO:0030527">
    <property type="term" value="F:structural constituent of chromatin"/>
    <property type="evidence" value="ECO:0007669"/>
    <property type="project" value="InterPro"/>
</dbReference>
<evidence type="ECO:0000256" key="2">
    <source>
        <dbReference type="ARBA" id="ARBA00004286"/>
    </source>
</evidence>
<dbReference type="InterPro" id="IPR035425">
    <property type="entry name" value="CENP-T/H4_C"/>
</dbReference>
<dbReference type="InterPro" id="IPR001951">
    <property type="entry name" value="Histone_H4"/>
</dbReference>
<keyword evidence="6" id="KW-0238">DNA-binding</keyword>
<keyword evidence="5" id="KW-0158">Chromosome</keyword>
<feature type="compositionally biased region" description="Low complexity" evidence="9">
    <location>
        <begin position="38"/>
        <end position="56"/>
    </location>
</feature>
<evidence type="ECO:0000256" key="6">
    <source>
        <dbReference type="ARBA" id="ARBA00023125"/>
    </source>
</evidence>
<feature type="compositionally biased region" description="Low complexity" evidence="9">
    <location>
        <begin position="8"/>
        <end position="27"/>
    </location>
</feature>
<keyword evidence="7" id="KW-0539">Nucleus</keyword>
<evidence type="ECO:0000256" key="7">
    <source>
        <dbReference type="ARBA" id="ARBA00023242"/>
    </source>
</evidence>
<dbReference type="PANTHER" id="PTHR10484">
    <property type="entry name" value="HISTONE H4"/>
    <property type="match status" value="1"/>
</dbReference>
<comment type="subcellular location">
    <subcellularLocation>
        <location evidence="2">Chromosome</location>
    </subcellularLocation>
    <subcellularLocation>
        <location evidence="1">Nucleus</location>
    </subcellularLocation>
</comment>
<organism evidence="11">
    <name type="scientific">Crypthecodinium cohnii</name>
    <name type="common">Dinoflagellate</name>
    <name type="synonym">Glenodinium cohnii</name>
    <dbReference type="NCBI Taxonomy" id="2866"/>
    <lineage>
        <taxon>Eukaryota</taxon>
        <taxon>Sar</taxon>
        <taxon>Alveolata</taxon>
        <taxon>Dinophyceae</taxon>
        <taxon>Gonyaulacales</taxon>
        <taxon>Crypthecodiniaceae</taxon>
        <taxon>Crypthecodinium</taxon>
    </lineage>
</organism>
<protein>
    <submittedName>
        <fullName evidence="11">Histone H4.1</fullName>
    </submittedName>
</protein>
<evidence type="ECO:0000256" key="8">
    <source>
        <dbReference type="ARBA" id="ARBA00023269"/>
    </source>
</evidence>
<feature type="region of interest" description="Disordered" evidence="9">
    <location>
        <begin position="85"/>
        <end position="131"/>
    </location>
</feature>
<keyword evidence="8" id="KW-0544">Nucleosome core</keyword>
<dbReference type="InterPro" id="IPR009072">
    <property type="entry name" value="Histone-fold"/>
</dbReference>
<feature type="domain" description="CENP-T/Histone H4 histone fold" evidence="10">
    <location>
        <begin position="162"/>
        <end position="223"/>
    </location>
</feature>
<evidence type="ECO:0000313" key="11">
    <source>
        <dbReference type="EMBL" id="UHA57732.1"/>
    </source>
</evidence>
<dbReference type="GO" id="GO:0000786">
    <property type="term" value="C:nucleosome"/>
    <property type="evidence" value="ECO:0007669"/>
    <property type="project" value="UniProtKB-KW"/>
</dbReference>
<evidence type="ECO:0000256" key="3">
    <source>
        <dbReference type="ARBA" id="ARBA00006564"/>
    </source>
</evidence>
<evidence type="ECO:0000256" key="4">
    <source>
        <dbReference type="ARBA" id="ARBA00011538"/>
    </source>
</evidence>
<evidence type="ECO:0000256" key="9">
    <source>
        <dbReference type="SAM" id="MobiDB-lite"/>
    </source>
</evidence>
<dbReference type="Pfam" id="PF15511">
    <property type="entry name" value="CENP-T_C"/>
    <property type="match status" value="1"/>
</dbReference>
<dbReference type="Gene3D" id="1.10.20.10">
    <property type="entry name" value="Histone, subunit A"/>
    <property type="match status" value="1"/>
</dbReference>
<evidence type="ECO:0000256" key="5">
    <source>
        <dbReference type="ARBA" id="ARBA00022454"/>
    </source>
</evidence>